<dbReference type="InterPro" id="IPR036291">
    <property type="entry name" value="NAD(P)-bd_dom_sf"/>
</dbReference>
<dbReference type="EMBL" id="BMYM01000001">
    <property type="protein sequence ID" value="GHD32000.1"/>
    <property type="molecule type" value="Genomic_DNA"/>
</dbReference>
<evidence type="ECO:0000259" key="3">
    <source>
        <dbReference type="Pfam" id="PF03435"/>
    </source>
</evidence>
<comment type="similarity">
    <text evidence="1">Belongs to the saccharopine dehydrogenase family. Enoyl reductase subfamily.</text>
</comment>
<feature type="domain" description="Saccharopine dehydrogenase NADP binding" evidence="3">
    <location>
        <begin position="9"/>
        <end position="135"/>
    </location>
</feature>
<dbReference type="GO" id="GO:0005886">
    <property type="term" value="C:plasma membrane"/>
    <property type="evidence" value="ECO:0007669"/>
    <property type="project" value="TreeGrafter"/>
</dbReference>
<evidence type="ECO:0000313" key="4">
    <source>
        <dbReference type="EMBL" id="GHD32000.1"/>
    </source>
</evidence>
<dbReference type="InterPro" id="IPR005097">
    <property type="entry name" value="Sacchrp_dh_NADP-bd"/>
</dbReference>
<gene>
    <name evidence="4" type="ORF">GCM10007053_15640</name>
</gene>
<feature type="region of interest" description="Disordered" evidence="2">
    <location>
        <begin position="290"/>
        <end position="309"/>
    </location>
</feature>
<accession>A0A919CJR4</accession>
<name>A0A919CJR4_9GAMM</name>
<protein>
    <submittedName>
        <fullName evidence="4">Saccharopine dehydrogenase</fullName>
    </submittedName>
</protein>
<dbReference type="FunFam" id="3.40.50.720:FF:000413">
    <property type="entry name" value="Trans-acting enoyl reductase"/>
    <property type="match status" value="1"/>
</dbReference>
<sequence>MAESRENDIVIYGATGFTGKLVAEYMVEKQGHGLRWAMAGRSADKLAAVRDELGAPADTPLIVADASDPASIKAMAGSTRCVVTTVGPYQMYGTPLVAACAELGTHYVDLTGEPGWMHETIATFSDHAKASGARIVHSCGFDSIPFDLGVLYLQNIAQEKFGKPCQSVKARVRSMNGEFSGGTAASLNATEAAVGENPDLLNVLLDPFSLTEGFTGPAQPADNKPMEDPDMDGAWVAPFIMAIINSKNVHRSNALMGHPYGEDFTYNEMMFTGPGDNGKAAAEFVASHNPLQGEHAPAPGTGPSKEARENGNYDILFIGKTADGDEIRCAVSGDLDPGYGSTSRMLAESAVCLIEESADLAGGLYTPAPAMGEKLIKRLVDHAGLTFKQEA</sequence>
<dbReference type="Gene3D" id="3.40.50.720">
    <property type="entry name" value="NAD(P)-binding Rossmann-like Domain"/>
    <property type="match status" value="1"/>
</dbReference>
<dbReference type="PANTHER" id="PTHR12286">
    <property type="entry name" value="SACCHAROPINE DEHYDROGENASE-LIKE OXIDOREDUCTASE"/>
    <property type="match status" value="1"/>
</dbReference>
<proteinExistence type="inferred from homology"/>
<dbReference type="SUPFAM" id="SSF51735">
    <property type="entry name" value="NAD(P)-binding Rossmann-fold domains"/>
    <property type="match status" value="1"/>
</dbReference>
<evidence type="ECO:0000256" key="1">
    <source>
        <dbReference type="ARBA" id="ARBA00010591"/>
    </source>
</evidence>
<evidence type="ECO:0000313" key="5">
    <source>
        <dbReference type="Proteomes" id="UP000644693"/>
    </source>
</evidence>
<dbReference type="Pfam" id="PF03435">
    <property type="entry name" value="Sacchrp_dh_NADP"/>
    <property type="match status" value="1"/>
</dbReference>
<comment type="caution">
    <text evidence="4">The sequence shown here is derived from an EMBL/GenBank/DDBJ whole genome shotgun (WGS) entry which is preliminary data.</text>
</comment>
<reference evidence="4" key="1">
    <citation type="journal article" date="2014" name="Int. J. Syst. Evol. Microbiol.">
        <title>Complete genome sequence of Corynebacterium casei LMG S-19264T (=DSM 44701T), isolated from a smear-ripened cheese.</title>
        <authorList>
            <consortium name="US DOE Joint Genome Institute (JGI-PGF)"/>
            <person name="Walter F."/>
            <person name="Albersmeier A."/>
            <person name="Kalinowski J."/>
            <person name="Ruckert C."/>
        </authorList>
    </citation>
    <scope>NUCLEOTIDE SEQUENCE</scope>
    <source>
        <strain evidence="4">KCTC 23430</strain>
    </source>
</reference>
<dbReference type="AlphaFoldDB" id="A0A919CJR4"/>
<organism evidence="4 5">
    <name type="scientific">Parahalioglobus pacificus</name>
    <dbReference type="NCBI Taxonomy" id="930806"/>
    <lineage>
        <taxon>Bacteria</taxon>
        <taxon>Pseudomonadati</taxon>
        <taxon>Pseudomonadota</taxon>
        <taxon>Gammaproteobacteria</taxon>
        <taxon>Cellvibrionales</taxon>
        <taxon>Halieaceae</taxon>
        <taxon>Parahalioglobus</taxon>
    </lineage>
</organism>
<evidence type="ECO:0000256" key="2">
    <source>
        <dbReference type="SAM" id="MobiDB-lite"/>
    </source>
</evidence>
<dbReference type="Proteomes" id="UP000644693">
    <property type="component" value="Unassembled WGS sequence"/>
</dbReference>
<keyword evidence="5" id="KW-1185">Reference proteome</keyword>
<reference evidence="4" key="2">
    <citation type="submission" date="2020-09" db="EMBL/GenBank/DDBJ databases">
        <authorList>
            <person name="Sun Q."/>
            <person name="Kim S."/>
        </authorList>
    </citation>
    <scope>NUCLEOTIDE SEQUENCE</scope>
    <source>
        <strain evidence="4">KCTC 23430</strain>
    </source>
</reference>
<dbReference type="InterPro" id="IPR051276">
    <property type="entry name" value="Saccharopine_DH-like_oxidrdct"/>
</dbReference>
<dbReference type="PANTHER" id="PTHR12286:SF5">
    <property type="entry name" value="SACCHAROPINE DEHYDROGENASE-LIKE OXIDOREDUCTASE"/>
    <property type="match status" value="1"/>
</dbReference>
<dbReference type="RefSeq" id="WP_189476883.1">
    <property type="nucleotide sequence ID" value="NZ_BMYM01000001.1"/>
</dbReference>
<dbReference type="GO" id="GO:0009247">
    <property type="term" value="P:glycolipid biosynthetic process"/>
    <property type="evidence" value="ECO:0007669"/>
    <property type="project" value="TreeGrafter"/>
</dbReference>